<organism evidence="17 18">
    <name type="scientific">Candidatus Magasanikbacteria bacterium RIFCSPHIGHO2_01_FULL_33_34</name>
    <dbReference type="NCBI Taxonomy" id="1798671"/>
    <lineage>
        <taxon>Bacteria</taxon>
        <taxon>Candidatus Magasanikiibacteriota</taxon>
    </lineage>
</organism>
<dbReference type="Proteomes" id="UP000177067">
    <property type="component" value="Unassembled WGS sequence"/>
</dbReference>
<dbReference type="Pfam" id="PF04055">
    <property type="entry name" value="Radical_SAM"/>
    <property type="match status" value="1"/>
</dbReference>
<evidence type="ECO:0000256" key="12">
    <source>
        <dbReference type="ARBA" id="ARBA00023014"/>
    </source>
</evidence>
<dbReference type="AlphaFoldDB" id="A0A1F6LHL7"/>
<comment type="similarity">
    <text evidence="3">Belongs to the ELP3 family.</text>
</comment>
<comment type="caution">
    <text evidence="17">The sequence shown here is derived from an EMBL/GenBank/DDBJ whole genome shotgun (WGS) entry which is preliminary data.</text>
</comment>
<dbReference type="InterPro" id="IPR034687">
    <property type="entry name" value="ELP3-like"/>
</dbReference>
<dbReference type="GO" id="GO:0033588">
    <property type="term" value="C:elongator holoenzyme complex"/>
    <property type="evidence" value="ECO:0007669"/>
    <property type="project" value="TreeGrafter"/>
</dbReference>
<dbReference type="Pfam" id="PF16199">
    <property type="entry name" value="Radical_SAM_C"/>
    <property type="match status" value="1"/>
</dbReference>
<dbReference type="PROSITE" id="PS51918">
    <property type="entry name" value="RADICAL_SAM"/>
    <property type="match status" value="1"/>
</dbReference>
<dbReference type="SUPFAM" id="SSF102114">
    <property type="entry name" value="Radical SAM enzymes"/>
    <property type="match status" value="1"/>
</dbReference>
<dbReference type="GO" id="GO:0002926">
    <property type="term" value="P:tRNA wobble base 5-methoxycarbonylmethyl-2-thiouridinylation"/>
    <property type="evidence" value="ECO:0007669"/>
    <property type="project" value="TreeGrafter"/>
</dbReference>
<evidence type="ECO:0000256" key="13">
    <source>
        <dbReference type="ARBA" id="ARBA00023315"/>
    </source>
</evidence>
<keyword evidence="4" id="KW-0004">4Fe-4S</keyword>
<comment type="catalytic activity">
    <reaction evidence="15">
        <text>uridine(34) in tRNA + acetyl-CoA + S-adenosyl-L-methionine + H2O = 5-(carboxymethyl)uridine(34) in tRNA + 5'-deoxyadenosine + L-methionine + CoA + 2 H(+)</text>
        <dbReference type="Rhea" id="RHEA:61020"/>
        <dbReference type="Rhea" id="RHEA-COMP:10407"/>
        <dbReference type="Rhea" id="RHEA-COMP:11727"/>
        <dbReference type="ChEBI" id="CHEBI:15377"/>
        <dbReference type="ChEBI" id="CHEBI:15378"/>
        <dbReference type="ChEBI" id="CHEBI:17319"/>
        <dbReference type="ChEBI" id="CHEBI:57287"/>
        <dbReference type="ChEBI" id="CHEBI:57288"/>
        <dbReference type="ChEBI" id="CHEBI:57844"/>
        <dbReference type="ChEBI" id="CHEBI:59789"/>
        <dbReference type="ChEBI" id="CHEBI:65315"/>
        <dbReference type="ChEBI" id="CHEBI:74882"/>
        <dbReference type="EC" id="2.3.1.311"/>
    </reaction>
    <physiologicalReaction direction="left-to-right" evidence="15">
        <dbReference type="Rhea" id="RHEA:61021"/>
    </physiologicalReaction>
</comment>
<proteinExistence type="inferred from homology"/>
<evidence type="ECO:0000256" key="15">
    <source>
        <dbReference type="ARBA" id="ARBA00047372"/>
    </source>
</evidence>
<dbReference type="GO" id="GO:0106261">
    <property type="term" value="F:tRNA uridine(34) acetyltransferase activity"/>
    <property type="evidence" value="ECO:0007669"/>
    <property type="project" value="UniProtKB-EC"/>
</dbReference>
<evidence type="ECO:0000256" key="8">
    <source>
        <dbReference type="ARBA" id="ARBA00022694"/>
    </source>
</evidence>
<comment type="pathway">
    <text evidence="2">tRNA modification.</text>
</comment>
<keyword evidence="10" id="KW-0694">RNA-binding</keyword>
<comment type="cofactor">
    <cofactor evidence="1">
        <name>[4Fe-4S] cluster</name>
        <dbReference type="ChEBI" id="CHEBI:49883"/>
    </cofactor>
</comment>
<dbReference type="SFLD" id="SFLDG01086">
    <property type="entry name" value="elongater_protein-like"/>
    <property type="match status" value="1"/>
</dbReference>
<dbReference type="GO" id="GO:0046872">
    <property type="term" value="F:metal ion binding"/>
    <property type="evidence" value="ECO:0007669"/>
    <property type="project" value="UniProtKB-KW"/>
</dbReference>
<evidence type="ECO:0000313" key="18">
    <source>
        <dbReference type="Proteomes" id="UP000177067"/>
    </source>
</evidence>
<evidence type="ECO:0000256" key="1">
    <source>
        <dbReference type="ARBA" id="ARBA00001966"/>
    </source>
</evidence>
<dbReference type="SUPFAM" id="SSF55729">
    <property type="entry name" value="Acyl-CoA N-acyltransferases (Nat)"/>
    <property type="match status" value="1"/>
</dbReference>
<dbReference type="SFLD" id="SFLDS00029">
    <property type="entry name" value="Radical_SAM"/>
    <property type="match status" value="1"/>
</dbReference>
<dbReference type="GO" id="GO:0051539">
    <property type="term" value="F:4 iron, 4 sulfur cluster binding"/>
    <property type="evidence" value="ECO:0007669"/>
    <property type="project" value="UniProtKB-KW"/>
</dbReference>
<keyword evidence="9" id="KW-0479">Metal-binding</keyword>
<accession>A0A1F6LHL7</accession>
<dbReference type="Gene3D" id="3.80.30.20">
    <property type="entry name" value="tm_1862 like domain"/>
    <property type="match status" value="1"/>
</dbReference>
<dbReference type="Gene3D" id="3.40.630.30">
    <property type="match status" value="1"/>
</dbReference>
<keyword evidence="7" id="KW-0949">S-adenosyl-L-methionine</keyword>
<evidence type="ECO:0000256" key="2">
    <source>
        <dbReference type="ARBA" id="ARBA00005217"/>
    </source>
</evidence>
<gene>
    <name evidence="17" type="ORF">A2725_03655</name>
</gene>
<dbReference type="InterPro" id="IPR058240">
    <property type="entry name" value="rSAM_sf"/>
</dbReference>
<evidence type="ECO:0000256" key="3">
    <source>
        <dbReference type="ARBA" id="ARBA00005494"/>
    </source>
</evidence>
<dbReference type="InterPro" id="IPR007197">
    <property type="entry name" value="rSAM"/>
</dbReference>
<protein>
    <recommendedName>
        <fullName evidence="14">tRNA carboxymethyluridine synthase</fullName>
        <ecNumber evidence="14">2.3.1.311</ecNumber>
    </recommendedName>
</protein>
<dbReference type="InterPro" id="IPR006638">
    <property type="entry name" value="Elp3/MiaA/NifB-like_rSAM"/>
</dbReference>
<evidence type="ECO:0000256" key="11">
    <source>
        <dbReference type="ARBA" id="ARBA00023004"/>
    </source>
</evidence>
<keyword evidence="12" id="KW-0411">Iron-sulfur</keyword>
<keyword evidence="11" id="KW-0408">Iron</keyword>
<dbReference type="EC" id="2.3.1.311" evidence="14"/>
<dbReference type="PANTHER" id="PTHR11135:SF2">
    <property type="entry name" value="ELONGATOR COMPLEX PROTEIN 3"/>
    <property type="match status" value="1"/>
</dbReference>
<dbReference type="SMART" id="SM00729">
    <property type="entry name" value="Elp3"/>
    <property type="match status" value="1"/>
</dbReference>
<dbReference type="SFLD" id="SFLDF00344">
    <property type="entry name" value="ELP3-like"/>
    <property type="match status" value="1"/>
</dbReference>
<sequence>MKENLLENIIIEIIAKSPQTKAQFDSARRQVAGKLKMKQPSNPDLLKAYQKMLKNKRVKKDKRIELFLRKADIRTLSGIAIVTSLVKPYACPGKCVYCPTETRMPKSYIASEPAAARALGLKFDPYVQMQKRIQMLEANGHPTEKIEYIIKGGTWNSYPLKYQYWFILESFRACNELASKHLNIQTFKHTINQNSPLEELQKAVAKEQKKNEKAKYRIIGLTLETRPDAITPKTIFHMRQQGCTRIELGLQAPDDEILELVKRGHTVQQFRDAMLLLRQAGFKVDLHFMPDLPGTTPKHDVEMYASLFTDIGLCPDMVKIYPNTVIASAELYEWFKDGRYTPYGENELFEALIQMKLTTPRYCRISRLIRDIPSEEITAGNSITNLRESLKKEILKKGKDCVCLRCREISRQFKNLPADAKPQLFIDTYETIGGTEYFITFEDKDRIAVYAFLRLRIPTIKAPKELYELIPEIKNTAFVRELHTYGQLLEIGKSDKKASQHKGMGKKLLLEAEKIAKKNKFKKISVISGVGVKGYYKKVGYSKKGSYMVKSI</sequence>
<dbReference type="InterPro" id="IPR039661">
    <property type="entry name" value="ELP3"/>
</dbReference>
<dbReference type="GO" id="GO:0005737">
    <property type="term" value="C:cytoplasm"/>
    <property type="evidence" value="ECO:0007669"/>
    <property type="project" value="TreeGrafter"/>
</dbReference>
<evidence type="ECO:0000256" key="6">
    <source>
        <dbReference type="ARBA" id="ARBA00022679"/>
    </source>
</evidence>
<evidence type="ECO:0000259" key="16">
    <source>
        <dbReference type="PROSITE" id="PS51918"/>
    </source>
</evidence>
<keyword evidence="13" id="KW-0012">Acyltransferase</keyword>
<evidence type="ECO:0000256" key="5">
    <source>
        <dbReference type="ARBA" id="ARBA00022555"/>
    </source>
</evidence>
<reference evidence="17 18" key="1">
    <citation type="journal article" date="2016" name="Nat. Commun.">
        <title>Thousands of microbial genomes shed light on interconnected biogeochemical processes in an aquifer system.</title>
        <authorList>
            <person name="Anantharaman K."/>
            <person name="Brown C.T."/>
            <person name="Hug L.A."/>
            <person name="Sharon I."/>
            <person name="Castelle C.J."/>
            <person name="Probst A.J."/>
            <person name="Thomas B.C."/>
            <person name="Singh A."/>
            <person name="Wilkins M.J."/>
            <person name="Karaoz U."/>
            <person name="Brodie E.L."/>
            <person name="Williams K.H."/>
            <person name="Hubbard S.S."/>
            <person name="Banfield J.F."/>
        </authorList>
    </citation>
    <scope>NUCLEOTIDE SEQUENCE [LARGE SCALE GENOMIC DNA]</scope>
</reference>
<dbReference type="EMBL" id="MFPS01000008">
    <property type="protein sequence ID" value="OGH58819.1"/>
    <property type="molecule type" value="Genomic_DNA"/>
</dbReference>
<dbReference type="GO" id="GO:0000049">
    <property type="term" value="F:tRNA binding"/>
    <property type="evidence" value="ECO:0007669"/>
    <property type="project" value="UniProtKB-KW"/>
</dbReference>
<dbReference type="InterPro" id="IPR016181">
    <property type="entry name" value="Acyl_CoA_acyltransferase"/>
</dbReference>
<evidence type="ECO:0000313" key="17">
    <source>
        <dbReference type="EMBL" id="OGH58819.1"/>
    </source>
</evidence>
<keyword evidence="5" id="KW-0820">tRNA-binding</keyword>
<dbReference type="InterPro" id="IPR023404">
    <property type="entry name" value="rSAM_horseshoe"/>
</dbReference>
<dbReference type="NCBIfam" id="TIGR01211">
    <property type="entry name" value="ELP3"/>
    <property type="match status" value="1"/>
</dbReference>
<evidence type="ECO:0000256" key="4">
    <source>
        <dbReference type="ARBA" id="ARBA00022485"/>
    </source>
</evidence>
<evidence type="ECO:0000256" key="7">
    <source>
        <dbReference type="ARBA" id="ARBA00022691"/>
    </source>
</evidence>
<dbReference type="PANTHER" id="PTHR11135">
    <property type="entry name" value="HISTONE ACETYLTRANSFERASE-RELATED"/>
    <property type="match status" value="1"/>
</dbReference>
<feature type="domain" description="Radical SAM core" evidence="16">
    <location>
        <begin position="74"/>
        <end position="375"/>
    </location>
</feature>
<evidence type="ECO:0000256" key="14">
    <source>
        <dbReference type="ARBA" id="ARBA00044771"/>
    </source>
</evidence>
<keyword evidence="6" id="KW-0808">Transferase</keyword>
<dbReference type="InterPro" id="IPR032432">
    <property type="entry name" value="Radical_SAM_C"/>
</dbReference>
<name>A0A1F6LHL7_9BACT</name>
<keyword evidence="8" id="KW-0819">tRNA processing</keyword>
<evidence type="ECO:0000256" key="9">
    <source>
        <dbReference type="ARBA" id="ARBA00022723"/>
    </source>
</evidence>
<evidence type="ECO:0000256" key="10">
    <source>
        <dbReference type="ARBA" id="ARBA00022884"/>
    </source>
</evidence>